<dbReference type="RefSeq" id="WP_322533652.1">
    <property type="nucleotide sequence ID" value="NZ_CP140152.1"/>
</dbReference>
<organism evidence="13 14">
    <name type="scientific">Duganella zoogloeoides</name>
    <dbReference type="NCBI Taxonomy" id="75659"/>
    <lineage>
        <taxon>Bacteria</taxon>
        <taxon>Pseudomonadati</taxon>
        <taxon>Pseudomonadota</taxon>
        <taxon>Betaproteobacteria</taxon>
        <taxon>Burkholderiales</taxon>
        <taxon>Oxalobacteraceae</taxon>
        <taxon>Telluria group</taxon>
        <taxon>Duganella</taxon>
    </lineage>
</organism>
<keyword evidence="9" id="KW-0961">Cell wall biogenesis/degradation</keyword>
<reference evidence="13 14" key="1">
    <citation type="submission" date="2023-11" db="EMBL/GenBank/DDBJ databases">
        <title>MicrobeMod: A computational toolkit for identifying prokaryotic methylation and restriction-modification with nanopore sequencing.</title>
        <authorList>
            <person name="Crits-Christoph A."/>
            <person name="Kang S.C."/>
            <person name="Lee H."/>
            <person name="Ostrov N."/>
        </authorList>
    </citation>
    <scope>NUCLEOTIDE SEQUENCE [LARGE SCALE GENOMIC DNA]</scope>
    <source>
        <strain evidence="13 14">ATCC 25935</strain>
    </source>
</reference>
<evidence type="ECO:0000256" key="8">
    <source>
        <dbReference type="ARBA" id="ARBA00023049"/>
    </source>
</evidence>
<comment type="pathway">
    <text evidence="2">Cell wall biogenesis; cell wall polysaccharide biosynthesis.</text>
</comment>
<proteinExistence type="inferred from homology"/>
<feature type="compositionally biased region" description="Polar residues" evidence="12">
    <location>
        <begin position="59"/>
        <end position="75"/>
    </location>
</feature>
<protein>
    <recommendedName>
        <fullName evidence="11">Murein endopeptidase K</fullName>
    </recommendedName>
</protein>
<keyword evidence="14" id="KW-1185">Reference proteome</keyword>
<evidence type="ECO:0000256" key="10">
    <source>
        <dbReference type="ARBA" id="ARBA00093448"/>
    </source>
</evidence>
<evidence type="ECO:0000256" key="7">
    <source>
        <dbReference type="ARBA" id="ARBA00022833"/>
    </source>
</evidence>
<gene>
    <name evidence="13" type="ORF">SR858_15145</name>
</gene>
<keyword evidence="3" id="KW-0645">Protease</keyword>
<keyword evidence="5" id="KW-0732">Signal</keyword>
<keyword evidence="8" id="KW-0482">Metalloprotease</keyword>
<dbReference type="EMBL" id="CP140152">
    <property type="protein sequence ID" value="WQH02411.1"/>
    <property type="molecule type" value="Genomic_DNA"/>
</dbReference>
<evidence type="ECO:0000256" key="11">
    <source>
        <dbReference type="ARBA" id="ARBA00093666"/>
    </source>
</evidence>
<dbReference type="InterPro" id="IPR006311">
    <property type="entry name" value="TAT_signal"/>
</dbReference>
<evidence type="ECO:0000256" key="3">
    <source>
        <dbReference type="ARBA" id="ARBA00022670"/>
    </source>
</evidence>
<dbReference type="InterPro" id="IPR009045">
    <property type="entry name" value="Zn_M74/Hedgehog-like"/>
</dbReference>
<keyword evidence="4" id="KW-0479">Metal-binding</keyword>
<evidence type="ECO:0000256" key="12">
    <source>
        <dbReference type="SAM" id="MobiDB-lite"/>
    </source>
</evidence>
<dbReference type="InterPro" id="IPR010275">
    <property type="entry name" value="MepK"/>
</dbReference>
<comment type="similarity">
    <text evidence="10">Belongs to the peptidase M15 family.</text>
</comment>
<evidence type="ECO:0000313" key="14">
    <source>
        <dbReference type="Proteomes" id="UP001326110"/>
    </source>
</evidence>
<keyword evidence="7" id="KW-0862">Zinc</keyword>
<evidence type="ECO:0000256" key="1">
    <source>
        <dbReference type="ARBA" id="ARBA00001947"/>
    </source>
</evidence>
<name>A0ABZ0XT56_9BURK</name>
<dbReference type="SUPFAM" id="SSF55166">
    <property type="entry name" value="Hedgehog/DD-peptidase"/>
    <property type="match status" value="1"/>
</dbReference>
<accession>A0ABZ0XT56</accession>
<sequence>MASRREFLQQGFGVTAASVLALPLIGCGTTTPRNTSTTTAAAKPARPVARPAAPAVVTDSKTASAMPHASQQSAPSGKRSELEPPPDIFDAQALDLEFWLRPRTIEVYRPASNERAKLLYWRDGEVIDSAYQDLCHLLRDVNGKETAKIDPKLFETLWGAQAFVRRFGIDTPLEILSGYRTPASNNKLREAGVPAARQSLHMVGRAADIRIVNLNEEVLGGLVKSFRQGGVGFYYRGGPRGGWIHADTGLNRTWKG</sequence>
<evidence type="ECO:0000256" key="5">
    <source>
        <dbReference type="ARBA" id="ARBA00022729"/>
    </source>
</evidence>
<keyword evidence="6" id="KW-0378">Hydrolase</keyword>
<evidence type="ECO:0000256" key="4">
    <source>
        <dbReference type="ARBA" id="ARBA00022723"/>
    </source>
</evidence>
<evidence type="ECO:0000256" key="2">
    <source>
        <dbReference type="ARBA" id="ARBA00004776"/>
    </source>
</evidence>
<evidence type="ECO:0000313" key="13">
    <source>
        <dbReference type="EMBL" id="WQH02411.1"/>
    </source>
</evidence>
<feature type="region of interest" description="Disordered" evidence="12">
    <location>
        <begin position="28"/>
        <end position="84"/>
    </location>
</feature>
<evidence type="ECO:0000256" key="9">
    <source>
        <dbReference type="ARBA" id="ARBA00023316"/>
    </source>
</evidence>
<dbReference type="PANTHER" id="PTHR37425:SF1">
    <property type="entry name" value="OUTER MEMBRANE PROTEIN"/>
    <property type="match status" value="1"/>
</dbReference>
<dbReference type="Proteomes" id="UP001326110">
    <property type="component" value="Chromosome"/>
</dbReference>
<dbReference type="PROSITE" id="PS51318">
    <property type="entry name" value="TAT"/>
    <property type="match status" value="1"/>
</dbReference>
<evidence type="ECO:0000256" key="6">
    <source>
        <dbReference type="ARBA" id="ARBA00022801"/>
    </source>
</evidence>
<feature type="compositionally biased region" description="Low complexity" evidence="12">
    <location>
        <begin position="29"/>
        <end position="58"/>
    </location>
</feature>
<dbReference type="Pfam" id="PF05951">
    <property type="entry name" value="Peptidase_M15_2"/>
    <property type="match status" value="1"/>
</dbReference>
<dbReference type="PANTHER" id="PTHR37425">
    <property type="match status" value="1"/>
</dbReference>
<dbReference type="Gene3D" id="3.30.1380.10">
    <property type="match status" value="1"/>
</dbReference>
<comment type="cofactor">
    <cofactor evidence="1">
        <name>Zn(2+)</name>
        <dbReference type="ChEBI" id="CHEBI:29105"/>
    </cofactor>
</comment>